<organism evidence="2 3">
    <name type="scientific">Crassostrea virginica</name>
    <name type="common">Eastern oyster</name>
    <dbReference type="NCBI Taxonomy" id="6565"/>
    <lineage>
        <taxon>Eukaryota</taxon>
        <taxon>Metazoa</taxon>
        <taxon>Spiralia</taxon>
        <taxon>Lophotrochozoa</taxon>
        <taxon>Mollusca</taxon>
        <taxon>Bivalvia</taxon>
        <taxon>Autobranchia</taxon>
        <taxon>Pteriomorphia</taxon>
        <taxon>Ostreida</taxon>
        <taxon>Ostreoidea</taxon>
        <taxon>Ostreidae</taxon>
        <taxon>Crassostrea</taxon>
    </lineage>
</organism>
<dbReference type="AlphaFoldDB" id="A0A8B8AWQ6"/>
<keyword evidence="1" id="KW-0812">Transmembrane</keyword>
<keyword evidence="1" id="KW-1133">Transmembrane helix</keyword>
<dbReference type="RefSeq" id="XP_022295677.1">
    <property type="nucleotide sequence ID" value="XM_022439969.1"/>
</dbReference>
<dbReference type="OrthoDB" id="10484405at2759"/>
<evidence type="ECO:0000313" key="3">
    <source>
        <dbReference type="RefSeq" id="XP_022295677.1"/>
    </source>
</evidence>
<accession>A0A8B8AWQ6</accession>
<sequence length="535" mass="62992">MECPFNKTQWKQRSLEFSCQNVDVYHCLLLEDKTDVKEVCLERSLLNERQCPVLTHRGYLHWLDCNITGCPEKFYTSDEIYNYPVCLRKMPSPIESHSHYSKQLFIGLGVGTPLFLLLLVAFIWLYIHFRQRKRNADPVDEEAMQCLREVEDNAAVESVLPELRREKIYLISGKLGNGVSTTAKKAIERLWGENPDWKCHFLNYRDIPSLSLSERFILFVDGWFGLWNENPCEEEDVKRSLQYLRQQVDIFQDFKVVLGVREDIYEKYKIIFKNILLVRGRFDLDNARVRREEELEDHFRRAFESWNCKKGNCKCKGLDFRRITHRYEDVGDHLIIDILAKNHQLISKYLECGNLLDTLLSHFDALHKKKRMLFECLMYIVIKGKFKQDDIVNEDVKDNFGFSITNDSFKKCKLLQKYTKNMSVAELVSVHGEDMSHDSETGYLVFRHVFLYLAAFHSLFRMYPTKTMKYCNIDAILQIVRPQTIPNEEGDSIKFCIKADNKAVKFFYKEVVKQKGLEDAYKDHPLVKHAIGTEV</sequence>
<gene>
    <name evidence="3" type="primary">LOC111105604</name>
</gene>
<protein>
    <submittedName>
        <fullName evidence="3">Uncharacterized protein LOC111105604</fullName>
    </submittedName>
</protein>
<dbReference type="Proteomes" id="UP000694844">
    <property type="component" value="Chromosome 7"/>
</dbReference>
<evidence type="ECO:0000313" key="2">
    <source>
        <dbReference type="Proteomes" id="UP000694844"/>
    </source>
</evidence>
<evidence type="ECO:0000256" key="1">
    <source>
        <dbReference type="SAM" id="Phobius"/>
    </source>
</evidence>
<keyword evidence="1" id="KW-0472">Membrane</keyword>
<dbReference type="KEGG" id="cvn:111105604"/>
<name>A0A8B8AWQ6_CRAVI</name>
<dbReference type="GeneID" id="111105604"/>
<keyword evidence="2" id="KW-1185">Reference proteome</keyword>
<reference evidence="3" key="1">
    <citation type="submission" date="2025-08" db="UniProtKB">
        <authorList>
            <consortium name="RefSeq"/>
        </authorList>
    </citation>
    <scope>IDENTIFICATION</scope>
    <source>
        <tissue evidence="3">Whole sample</tissue>
    </source>
</reference>
<feature type="transmembrane region" description="Helical" evidence="1">
    <location>
        <begin position="104"/>
        <end position="127"/>
    </location>
</feature>
<proteinExistence type="predicted"/>